<accession>A0A8H4QQU4</accession>
<feature type="DNA-binding region" description="Fork-head" evidence="2">
    <location>
        <begin position="128"/>
        <end position="214"/>
    </location>
</feature>
<evidence type="ECO:0000259" key="4">
    <source>
        <dbReference type="PROSITE" id="PS50039"/>
    </source>
</evidence>
<dbReference type="GO" id="GO:0043565">
    <property type="term" value="F:sequence-specific DNA binding"/>
    <property type="evidence" value="ECO:0007669"/>
    <property type="project" value="InterPro"/>
</dbReference>
<dbReference type="Proteomes" id="UP000521872">
    <property type="component" value="Unassembled WGS sequence"/>
</dbReference>
<dbReference type="AlphaFoldDB" id="A0A8H4QQU4"/>
<dbReference type="Pfam" id="PF00250">
    <property type="entry name" value="Forkhead"/>
    <property type="match status" value="1"/>
</dbReference>
<dbReference type="GO" id="GO:0005634">
    <property type="term" value="C:nucleus"/>
    <property type="evidence" value="ECO:0007669"/>
    <property type="project" value="UniProtKB-SubCell"/>
</dbReference>
<dbReference type="GO" id="GO:0003700">
    <property type="term" value="F:DNA-binding transcription factor activity"/>
    <property type="evidence" value="ECO:0007669"/>
    <property type="project" value="InterPro"/>
</dbReference>
<comment type="subcellular location">
    <subcellularLocation>
        <location evidence="2">Nucleus</location>
    </subcellularLocation>
</comment>
<comment type="caution">
    <text evidence="5">The sequence shown here is derived from an EMBL/GenBank/DDBJ whole genome shotgun (WGS) entry which is preliminary data.</text>
</comment>
<dbReference type="SMART" id="SM00339">
    <property type="entry name" value="FH"/>
    <property type="match status" value="1"/>
</dbReference>
<dbReference type="PROSITE" id="PS50039">
    <property type="entry name" value="FORK_HEAD_3"/>
    <property type="match status" value="1"/>
</dbReference>
<gene>
    <name evidence="5" type="ORF">D9613_012492</name>
</gene>
<name>A0A8H4QQU4_9AGAR</name>
<feature type="region of interest" description="Disordered" evidence="3">
    <location>
        <begin position="225"/>
        <end position="258"/>
    </location>
</feature>
<evidence type="ECO:0000313" key="5">
    <source>
        <dbReference type="EMBL" id="KAF4615677.1"/>
    </source>
</evidence>
<keyword evidence="1 2" id="KW-0238">DNA-binding</keyword>
<keyword evidence="2" id="KW-0539">Nucleus</keyword>
<dbReference type="SUPFAM" id="SSF46785">
    <property type="entry name" value="Winged helix' DNA-binding domain"/>
    <property type="match status" value="1"/>
</dbReference>
<dbReference type="InterPro" id="IPR036390">
    <property type="entry name" value="WH_DNA-bd_sf"/>
</dbReference>
<dbReference type="Gene3D" id="1.10.10.10">
    <property type="entry name" value="Winged helix-like DNA-binding domain superfamily/Winged helix DNA-binding domain"/>
    <property type="match status" value="1"/>
</dbReference>
<evidence type="ECO:0000256" key="2">
    <source>
        <dbReference type="PROSITE-ProRule" id="PRU00089"/>
    </source>
</evidence>
<dbReference type="InterPro" id="IPR001766">
    <property type="entry name" value="Fork_head_dom"/>
</dbReference>
<reference evidence="5 6" key="1">
    <citation type="submission" date="2019-12" db="EMBL/GenBank/DDBJ databases">
        <authorList>
            <person name="Floudas D."/>
            <person name="Bentzer J."/>
            <person name="Ahren D."/>
            <person name="Johansson T."/>
            <person name="Persson P."/>
            <person name="Tunlid A."/>
        </authorList>
    </citation>
    <scope>NUCLEOTIDE SEQUENCE [LARGE SCALE GENOMIC DNA]</scope>
    <source>
        <strain evidence="5 6">CBS 102.39</strain>
    </source>
</reference>
<feature type="domain" description="Fork-head" evidence="4">
    <location>
        <begin position="128"/>
        <end position="214"/>
    </location>
</feature>
<dbReference type="InterPro" id="IPR036388">
    <property type="entry name" value="WH-like_DNA-bd_sf"/>
</dbReference>
<keyword evidence="6" id="KW-1185">Reference proteome</keyword>
<dbReference type="EMBL" id="JAACJL010000034">
    <property type="protein sequence ID" value="KAF4615677.1"/>
    <property type="molecule type" value="Genomic_DNA"/>
</dbReference>
<sequence length="280" mass="32041">MAQKLSMIKIGDEIEEGKHLRSDLLVKQSSASRACLEADKASEAESKNFKISKQKKMSIRRVRPRSLTAIPPEKLSMDGPWDFEALFKETEEAILEVLEELAIQPVSLESPLSLDILPDRFPDGEPHYKLLSILAIWSSPNKRLKLAEIGKAIMARFPWMKEERPSFYDSLRHNLSREPVFINIKGTAEPSATRKKIESVLDRNNSRGNDWQVDIRRLHHPKKRGLQPIYDPIPYPPQPSCAHSSKPPPEPLRLKNPRCIAYRRSRDGTWHSPKLHGLPL</sequence>
<evidence type="ECO:0000313" key="6">
    <source>
        <dbReference type="Proteomes" id="UP000521872"/>
    </source>
</evidence>
<proteinExistence type="predicted"/>
<evidence type="ECO:0000256" key="1">
    <source>
        <dbReference type="ARBA" id="ARBA00023125"/>
    </source>
</evidence>
<protein>
    <recommendedName>
        <fullName evidence="4">Fork-head domain-containing protein</fullName>
    </recommendedName>
</protein>
<organism evidence="5 6">
    <name type="scientific">Agrocybe pediades</name>
    <dbReference type="NCBI Taxonomy" id="84607"/>
    <lineage>
        <taxon>Eukaryota</taxon>
        <taxon>Fungi</taxon>
        <taxon>Dikarya</taxon>
        <taxon>Basidiomycota</taxon>
        <taxon>Agaricomycotina</taxon>
        <taxon>Agaricomycetes</taxon>
        <taxon>Agaricomycetidae</taxon>
        <taxon>Agaricales</taxon>
        <taxon>Agaricineae</taxon>
        <taxon>Strophariaceae</taxon>
        <taxon>Agrocybe</taxon>
    </lineage>
</organism>
<evidence type="ECO:0000256" key="3">
    <source>
        <dbReference type="SAM" id="MobiDB-lite"/>
    </source>
</evidence>